<comment type="caution">
    <text evidence="9">The sequence shown here is derived from an EMBL/GenBank/DDBJ whole genome shotgun (WGS) entry which is preliminary data.</text>
</comment>
<evidence type="ECO:0000256" key="5">
    <source>
        <dbReference type="ARBA" id="ARBA00023125"/>
    </source>
</evidence>
<evidence type="ECO:0000256" key="6">
    <source>
        <dbReference type="PROSITE-ProRule" id="PRU00309"/>
    </source>
</evidence>
<dbReference type="InterPro" id="IPR006612">
    <property type="entry name" value="THAP_Znf"/>
</dbReference>
<evidence type="ECO:0000313" key="10">
    <source>
        <dbReference type="Proteomes" id="UP001217089"/>
    </source>
</evidence>
<dbReference type="InterPro" id="IPR027806">
    <property type="entry name" value="HARBI1_dom"/>
</dbReference>
<dbReference type="Pfam" id="PF13359">
    <property type="entry name" value="DDE_Tnp_4"/>
    <property type="match status" value="1"/>
</dbReference>
<evidence type="ECO:0000313" key="9">
    <source>
        <dbReference type="EMBL" id="KAJ8304933.1"/>
    </source>
</evidence>
<feature type="coiled-coil region" evidence="7">
    <location>
        <begin position="139"/>
        <end position="173"/>
    </location>
</feature>
<evidence type="ECO:0000256" key="2">
    <source>
        <dbReference type="ARBA" id="ARBA00022723"/>
    </source>
</evidence>
<dbReference type="Proteomes" id="UP001217089">
    <property type="component" value="Unassembled WGS sequence"/>
</dbReference>
<dbReference type="PROSITE" id="PS50950">
    <property type="entry name" value="ZF_THAP"/>
    <property type="match status" value="1"/>
</dbReference>
<evidence type="ECO:0000256" key="1">
    <source>
        <dbReference type="ARBA" id="ARBA00001968"/>
    </source>
</evidence>
<keyword evidence="7" id="KW-0175">Coiled coil</keyword>
<dbReference type="SUPFAM" id="SSF57716">
    <property type="entry name" value="Glucocorticoid receptor-like (DNA-binding domain)"/>
    <property type="match status" value="1"/>
</dbReference>
<name>A0ABQ9ENV9_TEGGR</name>
<dbReference type="SMART" id="SM00980">
    <property type="entry name" value="THAP"/>
    <property type="match status" value="1"/>
</dbReference>
<keyword evidence="4" id="KW-0862">Zinc</keyword>
<keyword evidence="2" id="KW-0479">Metal-binding</keyword>
<proteinExistence type="predicted"/>
<dbReference type="Pfam" id="PF05485">
    <property type="entry name" value="THAP"/>
    <property type="match status" value="1"/>
</dbReference>
<accession>A0ABQ9ENV9</accession>
<sequence length="467" mass="54135">MVKSCSVYGCSNRANNAAKEKGIKFFKFPKTGHKRRAWIKALNRKNWTPNKNSYVCSSHFVDGWHAYDREEQDYAPTIFQEAEKNKKTESESMLHLLRRMHNYSSTDTSEDTENQVLLTYDDIDLDIKITENKGVQCDADHLIEENLRLQRENNELRSQISELKWSVNKIKDNDKATRLYTGLPSFAVFVWLFNFLLPKAQNMRYWNGSSTPEFDRQRPLQTCVPLIDQFLAVLMRLKVGLFVHDIADRFLISTSTFSNIFVTWICLMYEELSIINRYPSRDLVNQTMPSSFKKFKNLRVILDCTEIYIQRPSNLITQNLTFSNYKQHNTLKFLIGITPSGVISFVSDAWGGRISDRQLVIKSGFLDMLEPGDNIMADKGFTISDLLKERKCTLNIPPFKTKDQFSVEEVFNTQEIAKLRIHVERKIGRVKDFHIFDGVMPLSLAPVASKCFKVVCWLTNLDIPIVD</sequence>
<dbReference type="Gene3D" id="6.20.210.20">
    <property type="entry name" value="THAP domain"/>
    <property type="match status" value="1"/>
</dbReference>
<evidence type="ECO:0000256" key="7">
    <source>
        <dbReference type="SAM" id="Coils"/>
    </source>
</evidence>
<dbReference type="InterPro" id="IPR038441">
    <property type="entry name" value="THAP_Znf_sf"/>
</dbReference>
<reference evidence="9 10" key="1">
    <citation type="submission" date="2022-12" db="EMBL/GenBank/DDBJ databases">
        <title>Chromosome-level genome of Tegillarca granosa.</title>
        <authorList>
            <person name="Kim J."/>
        </authorList>
    </citation>
    <scope>NUCLEOTIDE SEQUENCE [LARGE SCALE GENOMIC DNA]</scope>
    <source>
        <strain evidence="9">Teg-2019</strain>
        <tissue evidence="9">Adductor muscle</tissue>
    </source>
</reference>
<protein>
    <recommendedName>
        <fullName evidence="8">THAP-type domain-containing protein</fullName>
    </recommendedName>
</protein>
<gene>
    <name evidence="9" type="ORF">KUTeg_018516</name>
</gene>
<evidence type="ECO:0000256" key="3">
    <source>
        <dbReference type="ARBA" id="ARBA00022771"/>
    </source>
</evidence>
<dbReference type="PANTHER" id="PTHR23080">
    <property type="entry name" value="THAP DOMAIN PROTEIN"/>
    <property type="match status" value="1"/>
</dbReference>
<keyword evidence="10" id="KW-1185">Reference proteome</keyword>
<dbReference type="InterPro" id="IPR027805">
    <property type="entry name" value="Transposase_HTH_dom"/>
</dbReference>
<keyword evidence="5 6" id="KW-0238">DNA-binding</keyword>
<organism evidence="9 10">
    <name type="scientific">Tegillarca granosa</name>
    <name type="common">Malaysian cockle</name>
    <name type="synonym">Anadara granosa</name>
    <dbReference type="NCBI Taxonomy" id="220873"/>
    <lineage>
        <taxon>Eukaryota</taxon>
        <taxon>Metazoa</taxon>
        <taxon>Spiralia</taxon>
        <taxon>Lophotrochozoa</taxon>
        <taxon>Mollusca</taxon>
        <taxon>Bivalvia</taxon>
        <taxon>Autobranchia</taxon>
        <taxon>Pteriomorphia</taxon>
        <taxon>Arcoida</taxon>
        <taxon>Arcoidea</taxon>
        <taxon>Arcidae</taxon>
        <taxon>Tegillarca</taxon>
    </lineage>
</organism>
<evidence type="ECO:0000259" key="8">
    <source>
        <dbReference type="PROSITE" id="PS50950"/>
    </source>
</evidence>
<keyword evidence="3 6" id="KW-0863">Zinc-finger</keyword>
<feature type="domain" description="THAP-type" evidence="8">
    <location>
        <begin position="1"/>
        <end position="79"/>
    </location>
</feature>
<dbReference type="Pfam" id="PF13613">
    <property type="entry name" value="HTH_Tnp_4"/>
    <property type="match status" value="1"/>
</dbReference>
<dbReference type="EMBL" id="JARBDR010000903">
    <property type="protein sequence ID" value="KAJ8304933.1"/>
    <property type="molecule type" value="Genomic_DNA"/>
</dbReference>
<evidence type="ECO:0000256" key="4">
    <source>
        <dbReference type="ARBA" id="ARBA00022833"/>
    </source>
</evidence>
<comment type="cofactor">
    <cofactor evidence="1">
        <name>a divalent metal cation</name>
        <dbReference type="ChEBI" id="CHEBI:60240"/>
    </cofactor>
</comment>